<dbReference type="GeneID" id="17325943"/>
<dbReference type="EMBL" id="HG001918">
    <property type="protein sequence ID" value="CDF38339.1"/>
    <property type="molecule type" value="Genomic_DNA"/>
</dbReference>
<organism evidence="1 2">
    <name type="scientific">Chondrus crispus</name>
    <name type="common">Carrageen Irish moss</name>
    <name type="synonym">Polymorpha crispa</name>
    <dbReference type="NCBI Taxonomy" id="2769"/>
    <lineage>
        <taxon>Eukaryota</taxon>
        <taxon>Rhodophyta</taxon>
        <taxon>Florideophyceae</taxon>
        <taxon>Rhodymeniophycidae</taxon>
        <taxon>Gigartinales</taxon>
        <taxon>Gigartinaceae</taxon>
        <taxon>Chondrus</taxon>
    </lineage>
</organism>
<proteinExistence type="predicted"/>
<dbReference type="Proteomes" id="UP000012073">
    <property type="component" value="Unassembled WGS sequence"/>
</dbReference>
<name>R7QJS0_CHOCR</name>
<gene>
    <name evidence="1" type="ORF">CHC_T00000939001</name>
</gene>
<sequence>MGSEDVNYLSELTVKATRNLKRAFIYAASRVRLNDKLHRIISRKIYKQDREKSILYTLGVCVRVLLSVFGARLATEVGYLVAAVLSRVNEKHWASFRRTAAKYILSITTRLGLHVELVAHLLPYHTDRARSLALDVGFLSLMQWSCGPGDSPKTREIHAWEPSSSAKAAGVGVISFCLADLADLAKHIPDFQKTTNVEWACGIARMLKQILADQTTLERRDNGELNAIHQSLTKLRSCAHRLEFGLAVQEMRLALDALLLALRELVGKTRSGISEISPKARFEKVQTHL</sequence>
<dbReference type="RefSeq" id="XP_005718224.1">
    <property type="nucleotide sequence ID" value="XM_005718167.1"/>
</dbReference>
<dbReference type="KEGG" id="ccp:CHC_T00000939001"/>
<keyword evidence="2" id="KW-1185">Reference proteome</keyword>
<protein>
    <submittedName>
        <fullName evidence="1">Uncharacterized protein</fullName>
    </submittedName>
</protein>
<evidence type="ECO:0000313" key="2">
    <source>
        <dbReference type="Proteomes" id="UP000012073"/>
    </source>
</evidence>
<accession>R7QJS0</accession>
<dbReference type="OrthoDB" id="10439558at2759"/>
<evidence type="ECO:0000313" key="1">
    <source>
        <dbReference type="EMBL" id="CDF38339.1"/>
    </source>
</evidence>
<reference evidence="2" key="1">
    <citation type="journal article" date="2013" name="Proc. Natl. Acad. Sci. U.S.A.">
        <title>Genome structure and metabolic features in the red seaweed Chondrus crispus shed light on evolution of the Archaeplastida.</title>
        <authorList>
            <person name="Collen J."/>
            <person name="Porcel B."/>
            <person name="Carre W."/>
            <person name="Ball S.G."/>
            <person name="Chaparro C."/>
            <person name="Tonon T."/>
            <person name="Barbeyron T."/>
            <person name="Michel G."/>
            <person name="Noel B."/>
            <person name="Valentin K."/>
            <person name="Elias M."/>
            <person name="Artiguenave F."/>
            <person name="Arun A."/>
            <person name="Aury J.M."/>
            <person name="Barbosa-Neto J.F."/>
            <person name="Bothwell J.H."/>
            <person name="Bouget F.Y."/>
            <person name="Brillet L."/>
            <person name="Cabello-Hurtado F."/>
            <person name="Capella-Gutierrez S."/>
            <person name="Charrier B."/>
            <person name="Cladiere L."/>
            <person name="Cock J.M."/>
            <person name="Coelho S.M."/>
            <person name="Colleoni C."/>
            <person name="Czjzek M."/>
            <person name="Da Silva C."/>
            <person name="Delage L."/>
            <person name="Denoeud F."/>
            <person name="Deschamps P."/>
            <person name="Dittami S.M."/>
            <person name="Gabaldon T."/>
            <person name="Gachon C.M."/>
            <person name="Groisillier A."/>
            <person name="Herve C."/>
            <person name="Jabbari K."/>
            <person name="Katinka M."/>
            <person name="Kloareg B."/>
            <person name="Kowalczyk N."/>
            <person name="Labadie K."/>
            <person name="Leblanc C."/>
            <person name="Lopez P.J."/>
            <person name="McLachlan D.H."/>
            <person name="Meslet-Cladiere L."/>
            <person name="Moustafa A."/>
            <person name="Nehr Z."/>
            <person name="Nyvall Collen P."/>
            <person name="Panaud O."/>
            <person name="Partensky F."/>
            <person name="Poulain J."/>
            <person name="Rensing S.A."/>
            <person name="Rousvoal S."/>
            <person name="Samson G."/>
            <person name="Symeonidi A."/>
            <person name="Weissenbach J."/>
            <person name="Zambounis A."/>
            <person name="Wincker P."/>
            <person name="Boyen C."/>
        </authorList>
    </citation>
    <scope>NUCLEOTIDE SEQUENCE [LARGE SCALE GENOMIC DNA]</scope>
    <source>
        <strain evidence="2">cv. Stackhouse</strain>
    </source>
</reference>
<dbReference type="Gramene" id="CDF38339">
    <property type="protein sequence ID" value="CDF38339"/>
    <property type="gene ID" value="CHC_T00000939001"/>
</dbReference>
<dbReference type="AlphaFoldDB" id="R7QJS0"/>